<dbReference type="STRING" id="1385510.GCA_000425205_01475"/>
<name>A0A0A5GNV2_9BACI</name>
<dbReference type="PRINTS" id="PR00455">
    <property type="entry name" value="HTHTETR"/>
</dbReference>
<dbReference type="InterPro" id="IPR001647">
    <property type="entry name" value="HTH_TetR"/>
</dbReference>
<evidence type="ECO:0000256" key="3">
    <source>
        <dbReference type="ARBA" id="ARBA00023125"/>
    </source>
</evidence>
<feature type="DNA-binding region" description="H-T-H motif" evidence="5">
    <location>
        <begin position="26"/>
        <end position="45"/>
    </location>
</feature>
<comment type="caution">
    <text evidence="7">The sequence shown here is derived from an EMBL/GenBank/DDBJ whole genome shotgun (WGS) entry which is preliminary data.</text>
</comment>
<dbReference type="PANTHER" id="PTHR43479:SF11">
    <property type="entry name" value="ACREF_ENVCD OPERON REPRESSOR-RELATED"/>
    <property type="match status" value="1"/>
</dbReference>
<gene>
    <name evidence="7" type="ORF">N781_13210</name>
</gene>
<dbReference type="GO" id="GO:0045892">
    <property type="term" value="P:negative regulation of DNA-templated transcription"/>
    <property type="evidence" value="ECO:0007669"/>
    <property type="project" value="UniProtKB-ARBA"/>
</dbReference>
<dbReference type="eggNOG" id="COG1309">
    <property type="taxonomic scope" value="Bacteria"/>
</dbReference>
<dbReference type="PROSITE" id="PS50977">
    <property type="entry name" value="HTH_TETR_2"/>
    <property type="match status" value="1"/>
</dbReference>
<dbReference type="Pfam" id="PF00440">
    <property type="entry name" value="TetR_N"/>
    <property type="match status" value="1"/>
</dbReference>
<dbReference type="Proteomes" id="UP000030528">
    <property type="component" value="Unassembled WGS sequence"/>
</dbReference>
<dbReference type="FunFam" id="1.10.10.60:FF:000141">
    <property type="entry name" value="TetR family transcriptional regulator"/>
    <property type="match status" value="1"/>
</dbReference>
<organism evidence="7 8">
    <name type="scientific">Pontibacillus halophilus JSM 076056 = DSM 19796</name>
    <dbReference type="NCBI Taxonomy" id="1385510"/>
    <lineage>
        <taxon>Bacteria</taxon>
        <taxon>Bacillati</taxon>
        <taxon>Bacillota</taxon>
        <taxon>Bacilli</taxon>
        <taxon>Bacillales</taxon>
        <taxon>Bacillaceae</taxon>
        <taxon>Pontibacillus</taxon>
    </lineage>
</organism>
<feature type="domain" description="HTH tetR-type" evidence="6">
    <location>
        <begin position="3"/>
        <end position="63"/>
    </location>
</feature>
<accession>A0A0A5GNV2</accession>
<keyword evidence="2" id="KW-0805">Transcription regulation</keyword>
<dbReference type="InterPro" id="IPR036271">
    <property type="entry name" value="Tet_transcr_reg_TetR-rel_C_sf"/>
</dbReference>
<evidence type="ECO:0000256" key="2">
    <source>
        <dbReference type="ARBA" id="ARBA00023015"/>
    </source>
</evidence>
<dbReference type="RefSeq" id="WP_026799917.1">
    <property type="nucleotide sequence ID" value="NZ_AULI01000006.1"/>
</dbReference>
<reference evidence="7 8" key="1">
    <citation type="submission" date="2013-08" db="EMBL/GenBank/DDBJ databases">
        <authorList>
            <person name="Huang J."/>
            <person name="Wang G."/>
        </authorList>
    </citation>
    <scope>NUCLEOTIDE SEQUENCE [LARGE SCALE GENOMIC DNA]</scope>
    <source>
        <strain evidence="7 8">JSM 076056</strain>
    </source>
</reference>
<evidence type="ECO:0000256" key="5">
    <source>
        <dbReference type="PROSITE-ProRule" id="PRU00335"/>
    </source>
</evidence>
<evidence type="ECO:0000259" key="6">
    <source>
        <dbReference type="PROSITE" id="PS50977"/>
    </source>
</evidence>
<keyword evidence="3 5" id="KW-0238">DNA-binding</keyword>
<evidence type="ECO:0000256" key="1">
    <source>
        <dbReference type="ARBA" id="ARBA00022491"/>
    </source>
</evidence>
<evidence type="ECO:0000256" key="4">
    <source>
        <dbReference type="ARBA" id="ARBA00023163"/>
    </source>
</evidence>
<keyword evidence="1" id="KW-0678">Repressor</keyword>
<evidence type="ECO:0000313" key="7">
    <source>
        <dbReference type="EMBL" id="KGX92850.1"/>
    </source>
</evidence>
<dbReference type="OrthoDB" id="9812484at2"/>
<evidence type="ECO:0000313" key="8">
    <source>
        <dbReference type="Proteomes" id="UP000030528"/>
    </source>
</evidence>
<dbReference type="AlphaFoldDB" id="A0A0A5GNV2"/>
<protein>
    <submittedName>
        <fullName evidence="7">TetR family transcriptional regulator</fullName>
    </submittedName>
</protein>
<dbReference type="Gene3D" id="1.10.357.10">
    <property type="entry name" value="Tetracycline Repressor, domain 2"/>
    <property type="match status" value="1"/>
</dbReference>
<keyword evidence="8" id="KW-1185">Reference proteome</keyword>
<dbReference type="PROSITE" id="PS01081">
    <property type="entry name" value="HTH_TETR_1"/>
    <property type="match status" value="1"/>
</dbReference>
<dbReference type="InterPro" id="IPR050624">
    <property type="entry name" value="HTH-type_Tx_Regulator"/>
</dbReference>
<sequence>MAIDRRNHIVEAARQSFAFFGYKATTVDQVAKQANVGKGTIYNFFKNKEELFQEIVSQLLIEMKEKAEAAMEDGRTYKENLHLALYELLEYRMKHQFTIKMLQEAREMGTPAVKEALTELEQATIQYITSKINEAVEHGEMVVSKPEVTAFVVVKLYISLIFDWEERHEPLNKEEIMKIFDEHVFKGLSPE</sequence>
<dbReference type="EMBL" id="AVPE01000004">
    <property type="protein sequence ID" value="KGX92850.1"/>
    <property type="molecule type" value="Genomic_DNA"/>
</dbReference>
<dbReference type="InterPro" id="IPR023772">
    <property type="entry name" value="DNA-bd_HTH_TetR-type_CS"/>
</dbReference>
<dbReference type="PANTHER" id="PTHR43479">
    <property type="entry name" value="ACREF/ENVCD OPERON REPRESSOR-RELATED"/>
    <property type="match status" value="1"/>
</dbReference>
<keyword evidence="4" id="KW-0804">Transcription</keyword>
<dbReference type="InterPro" id="IPR009057">
    <property type="entry name" value="Homeodomain-like_sf"/>
</dbReference>
<dbReference type="GO" id="GO:0003677">
    <property type="term" value="F:DNA binding"/>
    <property type="evidence" value="ECO:0007669"/>
    <property type="project" value="UniProtKB-UniRule"/>
</dbReference>
<dbReference type="Gene3D" id="1.10.10.60">
    <property type="entry name" value="Homeodomain-like"/>
    <property type="match status" value="1"/>
</dbReference>
<proteinExistence type="predicted"/>
<dbReference type="SUPFAM" id="SSF48498">
    <property type="entry name" value="Tetracyclin repressor-like, C-terminal domain"/>
    <property type="match status" value="1"/>
</dbReference>
<dbReference type="SUPFAM" id="SSF46689">
    <property type="entry name" value="Homeodomain-like"/>
    <property type="match status" value="1"/>
</dbReference>